<dbReference type="RefSeq" id="WP_261901735.1">
    <property type="nucleotide sequence ID" value="NZ_AP026407.1"/>
</dbReference>
<sequence>MDIPNINGRTAEIVILSTDTYLKEGLARTIAETIEVTGQEVIHRGHDFYRISLTGRSLFSPDRGDILLMDERIFTDPSLRQTALSDRMAKACHRAVMLTAGSQNFCGEHHLNISLSMVAIGHYLSWLFSAEAPHRLSLHEILRPLSANQKFLLGLLSEGRTLREAALRMHCNIKSLYQLRRLYCQRLGINTLSEMRCFMGFYRFMVYHEGRYVGITN</sequence>
<dbReference type="GO" id="GO:0003677">
    <property type="term" value="F:DNA binding"/>
    <property type="evidence" value="ECO:0007669"/>
    <property type="project" value="InterPro"/>
</dbReference>
<name>A0AAN1Y8Q3_9ENTR</name>
<proteinExistence type="predicted"/>
<accession>A0AAN1Y8Q3</accession>
<evidence type="ECO:0000313" key="1">
    <source>
        <dbReference type="EMBL" id="BDO14910.1"/>
    </source>
</evidence>
<dbReference type="GO" id="GO:0006355">
    <property type="term" value="P:regulation of DNA-templated transcription"/>
    <property type="evidence" value="ECO:0007669"/>
    <property type="project" value="InterPro"/>
</dbReference>
<dbReference type="Proteomes" id="UP001058353">
    <property type="component" value="Chromosome"/>
</dbReference>
<gene>
    <name evidence="1" type="ORF">KAM644c_39760</name>
</gene>
<evidence type="ECO:0000313" key="2">
    <source>
        <dbReference type="Proteomes" id="UP001058353"/>
    </source>
</evidence>
<dbReference type="EMBL" id="AP026407">
    <property type="protein sequence ID" value="BDO14910.1"/>
    <property type="molecule type" value="Genomic_DNA"/>
</dbReference>
<dbReference type="AlphaFoldDB" id="A0AAN1Y8Q3"/>
<dbReference type="SUPFAM" id="SSF46894">
    <property type="entry name" value="C-terminal effector domain of the bipartite response regulators"/>
    <property type="match status" value="1"/>
</dbReference>
<evidence type="ECO:0008006" key="3">
    <source>
        <dbReference type="Google" id="ProtNLM"/>
    </source>
</evidence>
<protein>
    <recommendedName>
        <fullName evidence="3">LuxR family transcriptional regulator</fullName>
    </recommendedName>
</protein>
<dbReference type="InterPro" id="IPR016032">
    <property type="entry name" value="Sig_transdc_resp-reg_C-effctor"/>
</dbReference>
<reference evidence="1" key="1">
    <citation type="submission" date="2022-07" db="EMBL/GenBank/DDBJ databases">
        <title>Complete genome sequence of carbapenem-resistant Klebsiella spp. in Japan.</title>
        <authorList>
            <person name="Maehana S."/>
            <person name="Suzuki M."/>
            <person name="Kitasato H."/>
        </authorList>
    </citation>
    <scope>NUCLEOTIDE SEQUENCE</scope>
    <source>
        <strain evidence="1">KAM644</strain>
    </source>
</reference>
<organism evidence="1 2">
    <name type="scientific">Klebsiella quasipneumoniae subsp. quasipneumoniae</name>
    <dbReference type="NCBI Taxonomy" id="1667327"/>
    <lineage>
        <taxon>Bacteria</taxon>
        <taxon>Pseudomonadati</taxon>
        <taxon>Pseudomonadota</taxon>
        <taxon>Gammaproteobacteria</taxon>
        <taxon>Enterobacterales</taxon>
        <taxon>Enterobacteriaceae</taxon>
        <taxon>Klebsiella/Raoultella group</taxon>
        <taxon>Klebsiella</taxon>
        <taxon>Klebsiella pneumoniae complex</taxon>
    </lineage>
</organism>